<reference evidence="1" key="1">
    <citation type="submission" date="2021-10" db="EMBL/GenBank/DDBJ databases">
        <title>Psilocybe cubensis genome.</title>
        <authorList>
            <person name="Mckernan K.J."/>
            <person name="Crawford S."/>
            <person name="Trippe A."/>
            <person name="Kane L.T."/>
            <person name="Mclaughlin S."/>
        </authorList>
    </citation>
    <scope>NUCLEOTIDE SEQUENCE</scope>
    <source>
        <strain evidence="1">MGC-MH-2018</strain>
    </source>
</reference>
<dbReference type="Proteomes" id="UP000664032">
    <property type="component" value="Unassembled WGS sequence"/>
</dbReference>
<name>A0ACB8GQY3_PSICU</name>
<protein>
    <submittedName>
        <fullName evidence="1">Uncharacterized protein</fullName>
    </submittedName>
</protein>
<comment type="caution">
    <text evidence="1">The sequence shown here is derived from an EMBL/GenBank/DDBJ whole genome shotgun (WGS) entry which is preliminary data.</text>
</comment>
<keyword evidence="2" id="KW-1185">Reference proteome</keyword>
<evidence type="ECO:0000313" key="1">
    <source>
        <dbReference type="EMBL" id="KAH9478158.1"/>
    </source>
</evidence>
<sequence length="581" mass="65140">MGTWNPTITPETHRETGSESVEEKKHGETGQPMNHNNSPHPKQGTRRNETQKTPQPRCYNAPLTSNMLTNKTPTNAVKGVQLPWTPPPAEGTTSRKENKAAEPGPRANTGGNGTRNERYHRSAAKRFDTVNSFLPLTYAQVLSSPPRQTKALTQDNNRINNPSPKADDPFKDALAGSLTQKENGHNENTPEPDLSLEYVDPESPTPAPKVNKKNNNIKRRSVPMNGKRDPKERLELGVGSPNGDQREDGDESMHSASPVTRQEAMYQLTSPRAPTPAHQQAQARRFNTDPPRTEGMEHRFRFAPHPPRGWSTSINGDNMGDQNTFTTAKEQLEKERREERALEEQIRRSEFLLDQPRIAQLQPQVESNQNQVENEVGERAIDSAFHDPIGGTFPEVHGLDEQRCKELIPKEQVEYYDDQALRIATQVLLLLRSHDNPSMCPTARAADVLAIVKKALPGPSNFIIGSPNYPLKPRSAQHVLVPCIGTNFTEEQAAVLLERRYWGTDKTSIFILPWKGAMSAYLFSIMTLNVDPDHPNMENLPAIWVTNELKKKKALIDFLNKHGDNIHLISEDRATTRPDCS</sequence>
<evidence type="ECO:0000313" key="2">
    <source>
        <dbReference type="Proteomes" id="UP000664032"/>
    </source>
</evidence>
<organism evidence="1 2">
    <name type="scientific">Psilocybe cubensis</name>
    <name type="common">Psychedelic mushroom</name>
    <name type="synonym">Stropharia cubensis</name>
    <dbReference type="NCBI Taxonomy" id="181762"/>
    <lineage>
        <taxon>Eukaryota</taxon>
        <taxon>Fungi</taxon>
        <taxon>Dikarya</taxon>
        <taxon>Basidiomycota</taxon>
        <taxon>Agaricomycotina</taxon>
        <taxon>Agaricomycetes</taxon>
        <taxon>Agaricomycetidae</taxon>
        <taxon>Agaricales</taxon>
        <taxon>Agaricineae</taxon>
        <taxon>Strophariaceae</taxon>
        <taxon>Psilocybe</taxon>
    </lineage>
</organism>
<gene>
    <name evidence="1" type="ORF">JR316_0008611</name>
</gene>
<accession>A0ACB8GQY3</accession>
<dbReference type="EMBL" id="JAFIQS020000008">
    <property type="protein sequence ID" value="KAH9478158.1"/>
    <property type="molecule type" value="Genomic_DNA"/>
</dbReference>
<proteinExistence type="predicted"/>